<dbReference type="SMART" id="SM01130">
    <property type="entry name" value="DHDPS"/>
    <property type="match status" value="1"/>
</dbReference>
<evidence type="ECO:0000256" key="3">
    <source>
        <dbReference type="PIRNR" id="PIRNR001365"/>
    </source>
</evidence>
<organism evidence="4 5">
    <name type="scientific">Shinella lacus</name>
    <dbReference type="NCBI Taxonomy" id="2654216"/>
    <lineage>
        <taxon>Bacteria</taxon>
        <taxon>Pseudomonadati</taxon>
        <taxon>Pseudomonadota</taxon>
        <taxon>Alphaproteobacteria</taxon>
        <taxon>Hyphomicrobiales</taxon>
        <taxon>Rhizobiaceae</taxon>
        <taxon>Shinella</taxon>
    </lineage>
</organism>
<keyword evidence="2 3" id="KW-0456">Lyase</keyword>
<dbReference type="PRINTS" id="PR00146">
    <property type="entry name" value="DHPICSNTHASE"/>
</dbReference>
<gene>
    <name evidence="4" type="ORF">GB927_002080</name>
</gene>
<evidence type="ECO:0000256" key="2">
    <source>
        <dbReference type="ARBA" id="ARBA00023239"/>
    </source>
</evidence>
<evidence type="ECO:0000313" key="4">
    <source>
        <dbReference type="EMBL" id="MCQ4628805.1"/>
    </source>
</evidence>
<dbReference type="SUPFAM" id="SSF51569">
    <property type="entry name" value="Aldolase"/>
    <property type="match status" value="1"/>
</dbReference>
<dbReference type="PANTHER" id="PTHR12128:SF66">
    <property type="entry name" value="4-HYDROXY-2-OXOGLUTARATE ALDOLASE, MITOCHONDRIAL"/>
    <property type="match status" value="1"/>
</dbReference>
<evidence type="ECO:0000256" key="1">
    <source>
        <dbReference type="ARBA" id="ARBA00007592"/>
    </source>
</evidence>
<dbReference type="PANTHER" id="PTHR12128">
    <property type="entry name" value="DIHYDRODIPICOLINATE SYNTHASE"/>
    <property type="match status" value="1"/>
</dbReference>
<evidence type="ECO:0000313" key="5">
    <source>
        <dbReference type="Proteomes" id="UP000996601"/>
    </source>
</evidence>
<proteinExistence type="inferred from homology"/>
<dbReference type="InterPro" id="IPR002220">
    <property type="entry name" value="DapA-like"/>
</dbReference>
<reference evidence="4" key="1">
    <citation type="submission" date="2021-07" db="EMBL/GenBank/DDBJ databases">
        <title>Shinella sp. nov., a novel member of the genus Shinella from water.</title>
        <authorList>
            <person name="Deng Y."/>
        </authorList>
    </citation>
    <scope>NUCLEOTIDE SEQUENCE</scope>
    <source>
        <strain evidence="4">CPCC 100929</strain>
    </source>
</reference>
<dbReference type="InterPro" id="IPR013785">
    <property type="entry name" value="Aldolase_TIM"/>
</dbReference>
<keyword evidence="5" id="KW-1185">Reference proteome</keyword>
<dbReference type="Pfam" id="PF00701">
    <property type="entry name" value="DHDPS"/>
    <property type="match status" value="1"/>
</dbReference>
<accession>A0ABT1R0V8</accession>
<name>A0ABT1R0V8_9HYPH</name>
<dbReference type="Proteomes" id="UP000996601">
    <property type="component" value="Unassembled WGS sequence"/>
</dbReference>
<protein>
    <submittedName>
        <fullName evidence="4">Dihydrodipicolinate synthase family protein</fullName>
    </submittedName>
</protein>
<dbReference type="RefSeq" id="WP_256114880.1">
    <property type="nucleotide sequence ID" value="NZ_WHSB02000001.1"/>
</dbReference>
<dbReference type="PIRSF" id="PIRSF001365">
    <property type="entry name" value="DHDPS"/>
    <property type="match status" value="1"/>
</dbReference>
<comment type="similarity">
    <text evidence="1 3">Belongs to the DapA family.</text>
</comment>
<dbReference type="EMBL" id="WHSB02000001">
    <property type="protein sequence ID" value="MCQ4628805.1"/>
    <property type="molecule type" value="Genomic_DNA"/>
</dbReference>
<sequence>MQDYRRRLPVQGLVCDLVTPFRGDAVDHDGLAVLVHWQIASGVSGLSVCGRVGEVGALSREERRAVLATVVRATGLAVPVLASVGTYATETTIGLALDAEAEGADGLVVTTPYYSKPTQKGIIAHLRAVAEATTLPVLVLADPAVTRSDVTPETLSELGEIPGIHGFIDASGDIARLAVIDRPLRERLALYSAHDATAFAFNVLGGCGTLSPAANLAPRMTSALHQALRTRSVDLALDLKDRLAPLFAALGDMPDPAMLKHGLAPLLGIDETVRLPLVSASVPAGVAIRHALAGLPECAAQLAKAS</sequence>
<dbReference type="Gene3D" id="3.20.20.70">
    <property type="entry name" value="Aldolase class I"/>
    <property type="match status" value="1"/>
</dbReference>
<comment type="caution">
    <text evidence="4">The sequence shown here is derived from an EMBL/GenBank/DDBJ whole genome shotgun (WGS) entry which is preliminary data.</text>
</comment>